<name>A0A428P3C0_9HYPO</name>
<keyword evidence="4" id="KW-1185">Reference proteome</keyword>
<dbReference type="InterPro" id="IPR015422">
    <property type="entry name" value="PyrdxlP-dep_Trfase_small"/>
</dbReference>
<dbReference type="PANTHER" id="PTHR43586">
    <property type="entry name" value="CYSTEINE DESULFURASE"/>
    <property type="match status" value="1"/>
</dbReference>
<organism evidence="3 4">
    <name type="scientific">Fusarium duplospermum</name>
    <dbReference type="NCBI Taxonomy" id="1325734"/>
    <lineage>
        <taxon>Eukaryota</taxon>
        <taxon>Fungi</taxon>
        <taxon>Dikarya</taxon>
        <taxon>Ascomycota</taxon>
        <taxon>Pezizomycotina</taxon>
        <taxon>Sordariomycetes</taxon>
        <taxon>Hypocreomycetidae</taxon>
        <taxon>Hypocreales</taxon>
        <taxon>Nectriaceae</taxon>
        <taxon>Fusarium</taxon>
        <taxon>Fusarium solani species complex</taxon>
    </lineage>
</organism>
<dbReference type="STRING" id="1325734.A0A428P3C0"/>
<dbReference type="Proteomes" id="UP000288168">
    <property type="component" value="Unassembled WGS sequence"/>
</dbReference>
<dbReference type="EMBL" id="NKCI01000215">
    <property type="protein sequence ID" value="RSL47527.1"/>
    <property type="molecule type" value="Genomic_DNA"/>
</dbReference>
<feature type="domain" description="Aminotransferase class V" evidence="2">
    <location>
        <begin position="85"/>
        <end position="408"/>
    </location>
</feature>
<dbReference type="OrthoDB" id="5978656at2759"/>
<dbReference type="InterPro" id="IPR015424">
    <property type="entry name" value="PyrdxlP-dep_Trfase"/>
</dbReference>
<keyword evidence="1" id="KW-0663">Pyridoxal phosphate</keyword>
<evidence type="ECO:0000313" key="3">
    <source>
        <dbReference type="EMBL" id="RSL47527.1"/>
    </source>
</evidence>
<sequence length="430" mass="47757">MAPISTQSFSEEAAQVAKQPNATSFSSTSDKFEIFRRLVPLVTDENITHLNAGFMPPSNLVVHEAIGKFCSEWLHNLSPKPFWKSTVEDARALLGRYICTDPKNISFTRDTTEAMGYFMHSLRLQPGDNVVILDCEHPNQAYGWLSLRSQGIEVRQVPTDAGNNGFSTFANATTFEPYVDERTRCIGISSIMFHSGQRNDVADICAKYRPRGIHVLADLTQQVGFANVDVEALGVTAAAFSLHKGLNCPLGFAALYVCQDFIDRNDPVPPIVGYGSLEFPSEDFLISDNSIAFHPSARRYDHANLNLLGATAAKASLQFYLDMMGPDDVEEHLYSLGDVLREKCNDIGVELAGPLKREHHAPHLYILKLYGDEWASHFKAHDVAVTCFRWGVRVSFGFYSNLDDVERLVHVIQAGLEMGLTNETESDASE</sequence>
<dbReference type="Pfam" id="PF00266">
    <property type="entry name" value="Aminotran_5"/>
    <property type="match status" value="1"/>
</dbReference>
<dbReference type="Gene3D" id="3.90.1150.10">
    <property type="entry name" value="Aspartate Aminotransferase, domain 1"/>
    <property type="match status" value="1"/>
</dbReference>
<dbReference type="AlphaFoldDB" id="A0A428P3C0"/>
<dbReference type="PANTHER" id="PTHR43586:SF8">
    <property type="entry name" value="CYSTEINE DESULFURASE 1, CHLOROPLASTIC"/>
    <property type="match status" value="1"/>
</dbReference>
<evidence type="ECO:0000259" key="2">
    <source>
        <dbReference type="Pfam" id="PF00266"/>
    </source>
</evidence>
<proteinExistence type="predicted"/>
<accession>A0A428P3C0</accession>
<evidence type="ECO:0000313" key="4">
    <source>
        <dbReference type="Proteomes" id="UP000288168"/>
    </source>
</evidence>
<dbReference type="InterPro" id="IPR015421">
    <property type="entry name" value="PyrdxlP-dep_Trfase_major"/>
</dbReference>
<evidence type="ECO:0000256" key="1">
    <source>
        <dbReference type="ARBA" id="ARBA00022898"/>
    </source>
</evidence>
<dbReference type="InterPro" id="IPR000192">
    <property type="entry name" value="Aminotrans_V_dom"/>
</dbReference>
<protein>
    <recommendedName>
        <fullName evidence="2">Aminotransferase class V domain-containing protein</fullName>
    </recommendedName>
</protein>
<dbReference type="SUPFAM" id="SSF53383">
    <property type="entry name" value="PLP-dependent transferases"/>
    <property type="match status" value="1"/>
</dbReference>
<gene>
    <name evidence="3" type="ORF">CEP54_013364</name>
</gene>
<dbReference type="Gene3D" id="3.40.640.10">
    <property type="entry name" value="Type I PLP-dependent aspartate aminotransferase-like (Major domain)"/>
    <property type="match status" value="1"/>
</dbReference>
<reference evidence="3 4" key="1">
    <citation type="submission" date="2017-06" db="EMBL/GenBank/DDBJ databases">
        <title>Comparative genomic analysis of Ambrosia Fusariam Clade fungi.</title>
        <authorList>
            <person name="Stajich J.E."/>
            <person name="Carrillo J."/>
            <person name="Kijimoto T."/>
            <person name="Eskalen A."/>
            <person name="O'Donnell K."/>
            <person name="Kasson M."/>
        </authorList>
    </citation>
    <scope>NUCLEOTIDE SEQUENCE [LARGE SCALE GENOMIC DNA]</scope>
    <source>
        <strain evidence="3 4">NRRL62584</strain>
    </source>
</reference>
<comment type="caution">
    <text evidence="3">The sequence shown here is derived from an EMBL/GenBank/DDBJ whole genome shotgun (WGS) entry which is preliminary data.</text>
</comment>